<dbReference type="OrthoDB" id="9806388at2"/>
<feature type="domain" description="Aminopeptidase P N-terminal" evidence="14">
    <location>
        <begin position="2"/>
        <end position="137"/>
    </location>
</feature>
<name>A0A1H3JAE5_9PROT</name>
<evidence type="ECO:0000256" key="2">
    <source>
        <dbReference type="ARBA" id="ARBA00001936"/>
    </source>
</evidence>
<dbReference type="SMART" id="SM01011">
    <property type="entry name" value="AMP_N"/>
    <property type="match status" value="1"/>
</dbReference>
<evidence type="ECO:0000256" key="13">
    <source>
        <dbReference type="RuleBase" id="RU000590"/>
    </source>
</evidence>
<dbReference type="Gene3D" id="3.40.350.10">
    <property type="entry name" value="Creatinase/prolidase N-terminal domain"/>
    <property type="match status" value="1"/>
</dbReference>
<dbReference type="InterPro" id="IPR052433">
    <property type="entry name" value="X-Pro_dipept-like"/>
</dbReference>
<dbReference type="InterPro" id="IPR007865">
    <property type="entry name" value="Aminopep_P_N"/>
</dbReference>
<evidence type="ECO:0000256" key="6">
    <source>
        <dbReference type="ARBA" id="ARBA00022723"/>
    </source>
</evidence>
<evidence type="ECO:0000256" key="4">
    <source>
        <dbReference type="ARBA" id="ARBA00012574"/>
    </source>
</evidence>
<dbReference type="GO" id="GO:0070006">
    <property type="term" value="F:metalloaminopeptidase activity"/>
    <property type="evidence" value="ECO:0007669"/>
    <property type="project" value="InterPro"/>
</dbReference>
<evidence type="ECO:0000256" key="9">
    <source>
        <dbReference type="ARBA" id="ARBA00023211"/>
    </source>
</evidence>
<keyword evidence="5" id="KW-0645">Protease</keyword>
<protein>
    <recommendedName>
        <fullName evidence="10">Xaa-Pro aminopeptidase</fullName>
        <ecNumber evidence="4">3.4.11.9</ecNumber>
    </recommendedName>
    <alternativeName>
        <fullName evidence="11">Aminopeptidase P II</fullName>
    </alternativeName>
    <alternativeName>
        <fullName evidence="12">X-Pro aminopeptidase</fullName>
    </alternativeName>
</protein>
<keyword evidence="16" id="KW-1185">Reference proteome</keyword>
<dbReference type="GO" id="GO:0006508">
    <property type="term" value="P:proteolysis"/>
    <property type="evidence" value="ECO:0007669"/>
    <property type="project" value="UniProtKB-KW"/>
</dbReference>
<dbReference type="AlphaFoldDB" id="A0A1H3JAE5"/>
<dbReference type="SUPFAM" id="SSF55920">
    <property type="entry name" value="Creatinase/aminopeptidase"/>
    <property type="match status" value="1"/>
</dbReference>
<dbReference type="InterPro" id="IPR029149">
    <property type="entry name" value="Creatin/AminoP/Spt16_N"/>
</dbReference>
<evidence type="ECO:0000256" key="7">
    <source>
        <dbReference type="ARBA" id="ARBA00022801"/>
    </source>
</evidence>
<keyword evidence="7" id="KW-0378">Hydrolase</keyword>
<dbReference type="PANTHER" id="PTHR43226:SF4">
    <property type="entry name" value="XAA-PRO AMINOPEPTIDASE 3"/>
    <property type="match status" value="1"/>
</dbReference>
<dbReference type="FunFam" id="3.90.230.10:FF:000002">
    <property type="entry name" value="Xaa-Pro aminopeptidase 3"/>
    <property type="match status" value="1"/>
</dbReference>
<evidence type="ECO:0000256" key="12">
    <source>
        <dbReference type="ARBA" id="ARBA00081411"/>
    </source>
</evidence>
<proteinExistence type="inferred from homology"/>
<dbReference type="Pfam" id="PF05195">
    <property type="entry name" value="AMP_N"/>
    <property type="match status" value="1"/>
</dbReference>
<dbReference type="Gene3D" id="3.90.230.10">
    <property type="entry name" value="Creatinase/methionine aminopeptidase superfamily"/>
    <property type="match status" value="1"/>
</dbReference>
<dbReference type="NCBIfam" id="NF008131">
    <property type="entry name" value="PRK10879.1"/>
    <property type="match status" value="1"/>
</dbReference>
<keyword evidence="15" id="KW-0031">Aminopeptidase</keyword>
<keyword evidence="6 13" id="KW-0479">Metal-binding</keyword>
<dbReference type="PANTHER" id="PTHR43226">
    <property type="entry name" value="XAA-PRO AMINOPEPTIDASE 3"/>
    <property type="match status" value="1"/>
</dbReference>
<organism evidence="15 16">
    <name type="scientific">Nitrosomonas halophila</name>
    <dbReference type="NCBI Taxonomy" id="44576"/>
    <lineage>
        <taxon>Bacteria</taxon>
        <taxon>Pseudomonadati</taxon>
        <taxon>Pseudomonadota</taxon>
        <taxon>Betaproteobacteria</taxon>
        <taxon>Nitrosomonadales</taxon>
        <taxon>Nitrosomonadaceae</taxon>
        <taxon>Nitrosomonas</taxon>
    </lineage>
</organism>
<comment type="similarity">
    <text evidence="3 13">Belongs to the peptidase M24B family.</text>
</comment>
<evidence type="ECO:0000256" key="10">
    <source>
        <dbReference type="ARBA" id="ARBA00069363"/>
    </source>
</evidence>
<evidence type="ECO:0000256" key="1">
    <source>
        <dbReference type="ARBA" id="ARBA00001424"/>
    </source>
</evidence>
<dbReference type="RefSeq" id="WP_090414216.1">
    <property type="nucleotide sequence ID" value="NZ_FNOY01000031.1"/>
</dbReference>
<dbReference type="Pfam" id="PF00557">
    <property type="entry name" value="Peptidase_M24"/>
    <property type="match status" value="1"/>
</dbReference>
<dbReference type="PROSITE" id="PS00491">
    <property type="entry name" value="PROLINE_PEPTIDASE"/>
    <property type="match status" value="1"/>
</dbReference>
<dbReference type="CDD" id="cd01087">
    <property type="entry name" value="Prolidase"/>
    <property type="match status" value="1"/>
</dbReference>
<evidence type="ECO:0000256" key="11">
    <source>
        <dbReference type="ARBA" id="ARBA00075356"/>
    </source>
</evidence>
<evidence type="ECO:0000313" key="16">
    <source>
        <dbReference type="Proteomes" id="UP000198640"/>
    </source>
</evidence>
<keyword evidence="8" id="KW-0482">Metalloprotease</keyword>
<dbReference type="InterPro" id="IPR036005">
    <property type="entry name" value="Creatinase/aminopeptidase-like"/>
</dbReference>
<evidence type="ECO:0000313" key="15">
    <source>
        <dbReference type="EMBL" id="SDY36164.1"/>
    </source>
</evidence>
<gene>
    <name evidence="15" type="ORF">SAMN05421881_103112</name>
</gene>
<dbReference type="SUPFAM" id="SSF53092">
    <property type="entry name" value="Creatinase/prolidase N-terminal domain"/>
    <property type="match status" value="1"/>
</dbReference>
<dbReference type="GO" id="GO:0030145">
    <property type="term" value="F:manganese ion binding"/>
    <property type="evidence" value="ECO:0007669"/>
    <property type="project" value="InterPro"/>
</dbReference>
<accession>A0A1H3JAE5</accession>
<evidence type="ECO:0000256" key="3">
    <source>
        <dbReference type="ARBA" id="ARBA00008766"/>
    </source>
</evidence>
<evidence type="ECO:0000256" key="8">
    <source>
        <dbReference type="ARBA" id="ARBA00023049"/>
    </source>
</evidence>
<dbReference type="Proteomes" id="UP000198640">
    <property type="component" value="Unassembled WGS sequence"/>
</dbReference>
<keyword evidence="9" id="KW-0464">Manganese</keyword>
<sequence>MIPIQTYMYRRRRLLAQMQRGVAVIPTASEKLRNRDAHYPYRFDSDFYYLTGFREPDAVLVLIAAEDESASRQILFCRDKDPEREIWDGFRHGPQAAQEMFGFDAAHAISTLDALAVEFLADQPAVFHAMGQDPAWDQRIVGWINQVRGQIRKGVAAPTEIRDVRALVDEMRLIKDDYELAVMREAARISCQAHRRAMRAACPGKHEYEIEAELLHEFRRQGAQAPAYAPIVAGGTNACTLHYVDNHSLLQAGDLLLIDAGCEYDGYAADITRTFPVNGRFSGPQKAIYELVLAAQAAAIDAVQPGNSWDAPHQAALRVLIQGFIDLGLCHGSLDAVMESEAYKQFYMHRTGHWLGLDVHDAGEYKQAGQWRHLVPGMTLTVEPGCYIRPAEGVPAHFWDIGVRIEDDVAVTSAGHEILTQAAPKSIAEIEEWMQCTTITEK</sequence>
<dbReference type="EC" id="3.4.11.9" evidence="4"/>
<comment type="cofactor">
    <cofactor evidence="2">
        <name>Mn(2+)</name>
        <dbReference type="ChEBI" id="CHEBI:29035"/>
    </cofactor>
</comment>
<evidence type="ECO:0000259" key="14">
    <source>
        <dbReference type="SMART" id="SM01011"/>
    </source>
</evidence>
<dbReference type="InterPro" id="IPR001131">
    <property type="entry name" value="Peptidase_M24B_aminopep-P_CS"/>
</dbReference>
<dbReference type="GO" id="GO:0005829">
    <property type="term" value="C:cytosol"/>
    <property type="evidence" value="ECO:0007669"/>
    <property type="project" value="TreeGrafter"/>
</dbReference>
<dbReference type="EMBL" id="FNOY01000031">
    <property type="protein sequence ID" value="SDY36164.1"/>
    <property type="molecule type" value="Genomic_DNA"/>
</dbReference>
<reference evidence="15 16" key="1">
    <citation type="submission" date="2016-10" db="EMBL/GenBank/DDBJ databases">
        <authorList>
            <person name="de Groot N.N."/>
        </authorList>
    </citation>
    <scope>NUCLEOTIDE SEQUENCE [LARGE SCALE GENOMIC DNA]</scope>
    <source>
        <strain evidence="15 16">Nm1</strain>
    </source>
</reference>
<dbReference type="InterPro" id="IPR000994">
    <property type="entry name" value="Pept_M24"/>
</dbReference>
<dbReference type="STRING" id="44576.SAMN05421881_103112"/>
<evidence type="ECO:0000256" key="5">
    <source>
        <dbReference type="ARBA" id="ARBA00022670"/>
    </source>
</evidence>
<comment type="catalytic activity">
    <reaction evidence="1">
        <text>Release of any N-terminal amino acid, including proline, that is linked to proline, even from a dipeptide or tripeptide.</text>
        <dbReference type="EC" id="3.4.11.9"/>
    </reaction>
</comment>